<dbReference type="Gene3D" id="3.40.50.1460">
    <property type="match status" value="1"/>
</dbReference>
<dbReference type="STRING" id="765698.Mesci_5897"/>
<organism evidence="3 4">
    <name type="scientific">Mesorhizobium ciceri biovar biserrulae (strain HAMBI 2942 / LMG 23838 / WSM1271)</name>
    <dbReference type="NCBI Taxonomy" id="765698"/>
    <lineage>
        <taxon>Bacteria</taxon>
        <taxon>Pseudomonadati</taxon>
        <taxon>Pseudomonadota</taxon>
        <taxon>Alphaproteobacteria</taxon>
        <taxon>Hyphomicrobiales</taxon>
        <taxon>Phyllobacteriaceae</taxon>
        <taxon>Mesorhizobium</taxon>
    </lineage>
</organism>
<reference evidence="4" key="1">
    <citation type="submission" date="2011-01" db="EMBL/GenBank/DDBJ databases">
        <title>Complete sequence of chromosome of Mesorhizobium ciceri bv. biserrulae WSM1271.</title>
        <authorList>
            <person name="Lucas S."/>
            <person name="Copeland A."/>
            <person name="Lapidus A."/>
            <person name="Cheng J.-F."/>
            <person name="Goodwin L."/>
            <person name="Pitluck S."/>
            <person name="Teshima H."/>
            <person name="Detter J.C."/>
            <person name="Han C."/>
            <person name="Tapia R."/>
            <person name="Land M."/>
            <person name="Hauser L."/>
            <person name="Kyrpides N."/>
            <person name="Ivanova N."/>
            <person name="Nandasena K."/>
            <person name="Reeve W.G."/>
            <person name="Howieson J.G."/>
            <person name="O'Hara G."/>
            <person name="Tiwari R.P."/>
            <person name="Woyke T."/>
        </authorList>
    </citation>
    <scope>NUCLEOTIDE SEQUENCE [LARGE SCALE GENOMIC DNA]</scope>
    <source>
        <strain evidence="4">HAMBI 2942 / LMG 23838 / WSM1271</strain>
    </source>
</reference>
<dbReference type="Proteomes" id="UP000007471">
    <property type="component" value="Chromosome"/>
</dbReference>
<sequence>MSSDDNAERDKGLVFVDTAFDRRPATHVMIIGVGAFQSKKLKPVTSPPISARAIADWFLDQKAGFTNPERPLGSLALALSETPPGQAGAQYASVTVPRATFAEVKAAVKDWVKRANTHKDNVMVLFLSSHGESFGRRTAFLLEDYDTDPLEQTAGMTEIEQFITALENAVPTSQLLLFDCCRLKTSLGLPAEEEFGTKLISLSRARDDHGGTRHQWALCSTSLYEEADGRRDKTTVFTDSLLRALNGAAADVSGARWPVRPGILVDRLTQFLRLFARPDGSLQTPAGRAAGSFAITYPGGLDRVKTYVSLSDRARWPRCRTVISDHREVVSTKTAGEAAPFFAEFDLEELKTVTISIDRDGKALGSEILTPRAPVAFVEIGAVPTVETASPVPRRGPSAELVFEFTAAAEVGAGFVVALSRRDGNNPGPLKPVVGGTREKLRLDVEPGAYSAVITLPDGTSVSRELQAEQGASVHSLIVSGPSLHEWLGYATLAGALLASTSISQGPDAVSAPRFPQQPLNPRGPTVTSVARSMPAPSFSELVGVMAKPRDAARLGAAGPRTPALREAAGDRDFLRFDVPEHNPLVFEDAYTQRRGPLWAVLGFGTRIEAAFVPQLGRPSDPNEWSAHLIVAAAPAEGRAATSGIVESYRWSGLLAFLASRDFERGSEVLKVMQGEVREAVRSKMTNPLAAVAGALIAVGAGASELVPRQWLENITNRFPQIPDGPIILARRLMTERSPDFDRISELLEQGFSRGVPFFSLTCDWLARGLESVPGSQEESSQERGLVRRVAARVDPQQAFTVVKLTP</sequence>
<dbReference type="InterPro" id="IPR011600">
    <property type="entry name" value="Pept_C14_caspase"/>
</dbReference>
<dbReference type="GO" id="GO:0006508">
    <property type="term" value="P:proteolysis"/>
    <property type="evidence" value="ECO:0007669"/>
    <property type="project" value="InterPro"/>
</dbReference>
<dbReference type="PATRIC" id="fig|765698.3.peg.6392"/>
<dbReference type="RefSeq" id="WP_013533559.1">
    <property type="nucleotide sequence ID" value="NC_014923.1"/>
</dbReference>
<dbReference type="Pfam" id="PF00656">
    <property type="entry name" value="Peptidase_C14"/>
    <property type="match status" value="1"/>
</dbReference>
<evidence type="ECO:0000256" key="1">
    <source>
        <dbReference type="SAM" id="MobiDB-lite"/>
    </source>
</evidence>
<dbReference type="EMBL" id="CP002447">
    <property type="protein sequence ID" value="ADV14910.1"/>
    <property type="molecule type" value="Genomic_DNA"/>
</dbReference>
<feature type="domain" description="Peptidase C14 caspase" evidence="2">
    <location>
        <begin position="28"/>
        <end position="249"/>
    </location>
</feature>
<name>E8TJP9_MESCW</name>
<dbReference type="GeneID" id="90993128"/>
<dbReference type="HOGENOM" id="CLU_349106_0_0_5"/>
<protein>
    <recommendedName>
        <fullName evidence="2">Peptidase C14 caspase domain-containing protein</fullName>
    </recommendedName>
</protein>
<evidence type="ECO:0000259" key="2">
    <source>
        <dbReference type="Pfam" id="PF00656"/>
    </source>
</evidence>
<evidence type="ECO:0000313" key="4">
    <source>
        <dbReference type="Proteomes" id="UP000007471"/>
    </source>
</evidence>
<dbReference type="GO" id="GO:0004197">
    <property type="term" value="F:cysteine-type endopeptidase activity"/>
    <property type="evidence" value="ECO:0007669"/>
    <property type="project" value="InterPro"/>
</dbReference>
<dbReference type="KEGG" id="mci:Mesci_5897"/>
<evidence type="ECO:0000313" key="3">
    <source>
        <dbReference type="EMBL" id="ADV14910.1"/>
    </source>
</evidence>
<accession>E8TJP9</accession>
<dbReference type="OrthoDB" id="8421928at2"/>
<dbReference type="AlphaFoldDB" id="E8TJP9"/>
<feature type="region of interest" description="Disordered" evidence="1">
    <location>
        <begin position="509"/>
        <end position="530"/>
    </location>
</feature>
<proteinExistence type="predicted"/>
<gene>
    <name evidence="3" type="ordered locus">Mesci_5897</name>
</gene>